<proteinExistence type="predicted"/>
<dbReference type="Pfam" id="PF01261">
    <property type="entry name" value="AP_endonuc_2"/>
    <property type="match status" value="1"/>
</dbReference>
<dbReference type="EMBL" id="JBHLTG010000002">
    <property type="protein sequence ID" value="MFC0678760.1"/>
    <property type="molecule type" value="Genomic_DNA"/>
</dbReference>
<dbReference type="InterPro" id="IPR050312">
    <property type="entry name" value="IolE/XylAMocC-like"/>
</dbReference>
<comment type="caution">
    <text evidence="2">The sequence shown here is derived from an EMBL/GenBank/DDBJ whole genome shotgun (WGS) entry which is preliminary data.</text>
</comment>
<dbReference type="PANTHER" id="PTHR12110">
    <property type="entry name" value="HYDROXYPYRUVATE ISOMERASE"/>
    <property type="match status" value="1"/>
</dbReference>
<evidence type="ECO:0000313" key="2">
    <source>
        <dbReference type="EMBL" id="MFC0678760.1"/>
    </source>
</evidence>
<dbReference type="InterPro" id="IPR036237">
    <property type="entry name" value="Xyl_isomerase-like_sf"/>
</dbReference>
<keyword evidence="3" id="KW-1185">Reference proteome</keyword>
<dbReference type="SUPFAM" id="SSF51658">
    <property type="entry name" value="Xylose isomerase-like"/>
    <property type="match status" value="1"/>
</dbReference>
<evidence type="ECO:0000259" key="1">
    <source>
        <dbReference type="Pfam" id="PF01261"/>
    </source>
</evidence>
<keyword evidence="2" id="KW-0413">Isomerase</keyword>
<dbReference type="RefSeq" id="WP_386668887.1">
    <property type="nucleotide sequence ID" value="NZ_JBHLTG010000002.1"/>
</dbReference>
<sequence>MIAASSAAGRFSLNQATVKHADLETAVRVTAEAGIPSIGLWREPVAEHGLAASVRLVRDAGLRVSSLCRGGFFTVPEGPDRRAAIDENRRAIEETATLGAPTLVLVAGGLPAGSRDLVGARARVADALAELAPDAEAAGISLAIEALHPMYASDRAVVSTLKQALDFAAPFAPEVVGVVVDTFHLWWDPELAEQVARAGRERRIASYQVCDWVTPIAADPLLSRGIPGTGDIDFEAFSALVRDAGYDGDVECEVFRQEVWEADPAEVARSAAEAYERLVRPHLDAQPAESAVSRSR</sequence>
<dbReference type="Gene3D" id="3.20.20.150">
    <property type="entry name" value="Divalent-metal-dependent TIM barrel enzymes"/>
    <property type="match status" value="1"/>
</dbReference>
<gene>
    <name evidence="2" type="ORF">ACFFGH_13000</name>
</gene>
<protein>
    <submittedName>
        <fullName evidence="2">Sugar phosphate isomerase/epimerase family protein</fullName>
    </submittedName>
</protein>
<dbReference type="Proteomes" id="UP001589896">
    <property type="component" value="Unassembled WGS sequence"/>
</dbReference>
<dbReference type="GO" id="GO:0016853">
    <property type="term" value="F:isomerase activity"/>
    <property type="evidence" value="ECO:0007669"/>
    <property type="project" value="UniProtKB-KW"/>
</dbReference>
<dbReference type="InterPro" id="IPR013022">
    <property type="entry name" value="Xyl_isomerase-like_TIM-brl"/>
</dbReference>
<reference evidence="2 3" key="1">
    <citation type="submission" date="2024-09" db="EMBL/GenBank/DDBJ databases">
        <authorList>
            <person name="Sun Q."/>
            <person name="Mori K."/>
        </authorList>
    </citation>
    <scope>NUCLEOTIDE SEQUENCE [LARGE SCALE GENOMIC DNA]</scope>
    <source>
        <strain evidence="2 3">KCTC 23076</strain>
    </source>
</reference>
<accession>A0ABV6RP53</accession>
<feature type="domain" description="Xylose isomerase-like TIM barrel" evidence="1">
    <location>
        <begin position="28"/>
        <end position="274"/>
    </location>
</feature>
<name>A0ABV6RP53_9GAMM</name>
<organism evidence="2 3">
    <name type="scientific">Lysobacter korlensis</name>
    <dbReference type="NCBI Taxonomy" id="553636"/>
    <lineage>
        <taxon>Bacteria</taxon>
        <taxon>Pseudomonadati</taxon>
        <taxon>Pseudomonadota</taxon>
        <taxon>Gammaproteobacteria</taxon>
        <taxon>Lysobacterales</taxon>
        <taxon>Lysobacteraceae</taxon>
        <taxon>Lysobacter</taxon>
    </lineage>
</organism>
<dbReference type="PANTHER" id="PTHR12110:SF52">
    <property type="entry name" value="XYLOSE ISOMERASE"/>
    <property type="match status" value="1"/>
</dbReference>
<evidence type="ECO:0000313" key="3">
    <source>
        <dbReference type="Proteomes" id="UP001589896"/>
    </source>
</evidence>